<keyword evidence="2" id="KW-1185">Reference proteome</keyword>
<proteinExistence type="predicted"/>
<sequence>MAATMASLGGLDIVHSNLFAADQASVVRSVESRHVPILSAPTFRAPSDSIHSLDDFESCPYMLVTQSNSASSQLLDKRSSRFDWFEEVEEFGCLFGEKLEGKIVFLHLTKKPKQYFTQTVTTPTRLPNEAGNNLLIGRKGFHMRIFHSI</sequence>
<dbReference type="InterPro" id="IPR013785">
    <property type="entry name" value="Aldolase_TIM"/>
</dbReference>
<gene>
    <name evidence="1" type="ORF">FH972_005199</name>
</gene>
<dbReference type="Gene3D" id="3.20.20.70">
    <property type="entry name" value="Aldolase class I"/>
    <property type="match status" value="1"/>
</dbReference>
<evidence type="ECO:0000313" key="1">
    <source>
        <dbReference type="EMBL" id="KAE8008710.1"/>
    </source>
</evidence>
<accession>A0A5N6QQX4</accession>
<dbReference type="Proteomes" id="UP000327013">
    <property type="component" value="Chromosome 2"/>
</dbReference>
<name>A0A5N6QQX4_9ROSI</name>
<dbReference type="AlphaFoldDB" id="A0A5N6QQX4"/>
<protein>
    <submittedName>
        <fullName evidence="1">Uncharacterized protein</fullName>
    </submittedName>
</protein>
<evidence type="ECO:0000313" key="2">
    <source>
        <dbReference type="Proteomes" id="UP000327013"/>
    </source>
</evidence>
<reference evidence="1 2" key="1">
    <citation type="submission" date="2019-06" db="EMBL/GenBank/DDBJ databases">
        <title>A chromosomal-level reference genome of Carpinus fangiana (Coryloideae, Betulaceae).</title>
        <authorList>
            <person name="Yang X."/>
            <person name="Wang Z."/>
            <person name="Zhang L."/>
            <person name="Hao G."/>
            <person name="Liu J."/>
            <person name="Yang Y."/>
        </authorList>
    </citation>
    <scope>NUCLEOTIDE SEQUENCE [LARGE SCALE GENOMIC DNA]</scope>
    <source>
        <strain evidence="1">Cfa_2016G</strain>
        <tissue evidence="1">Leaf</tissue>
    </source>
</reference>
<organism evidence="1 2">
    <name type="scientific">Carpinus fangiana</name>
    <dbReference type="NCBI Taxonomy" id="176857"/>
    <lineage>
        <taxon>Eukaryota</taxon>
        <taxon>Viridiplantae</taxon>
        <taxon>Streptophyta</taxon>
        <taxon>Embryophyta</taxon>
        <taxon>Tracheophyta</taxon>
        <taxon>Spermatophyta</taxon>
        <taxon>Magnoliopsida</taxon>
        <taxon>eudicotyledons</taxon>
        <taxon>Gunneridae</taxon>
        <taxon>Pentapetalae</taxon>
        <taxon>rosids</taxon>
        <taxon>fabids</taxon>
        <taxon>Fagales</taxon>
        <taxon>Betulaceae</taxon>
        <taxon>Carpinus</taxon>
    </lineage>
</organism>
<dbReference type="EMBL" id="CM017322">
    <property type="protein sequence ID" value="KAE8008710.1"/>
    <property type="molecule type" value="Genomic_DNA"/>
</dbReference>